<comment type="caution">
    <text evidence="3">The sequence shown here is derived from an EMBL/GenBank/DDBJ whole genome shotgun (WGS) entry which is preliminary data.</text>
</comment>
<evidence type="ECO:0000256" key="1">
    <source>
        <dbReference type="SAM" id="Coils"/>
    </source>
</evidence>
<feature type="compositionally biased region" description="Low complexity" evidence="2">
    <location>
        <begin position="370"/>
        <end position="380"/>
    </location>
</feature>
<organism evidence="3 4">
    <name type="scientific">Ridgeia piscesae</name>
    <name type="common">Tubeworm</name>
    <dbReference type="NCBI Taxonomy" id="27915"/>
    <lineage>
        <taxon>Eukaryota</taxon>
        <taxon>Metazoa</taxon>
        <taxon>Spiralia</taxon>
        <taxon>Lophotrochozoa</taxon>
        <taxon>Annelida</taxon>
        <taxon>Polychaeta</taxon>
        <taxon>Sedentaria</taxon>
        <taxon>Canalipalpata</taxon>
        <taxon>Sabellida</taxon>
        <taxon>Siboglinidae</taxon>
        <taxon>Ridgeia</taxon>
    </lineage>
</organism>
<reference evidence="3" key="1">
    <citation type="journal article" date="2023" name="Mol. Biol. Evol.">
        <title>Third-Generation Sequencing Reveals the Adaptive Role of the Epigenome in Three Deep-Sea Polychaetes.</title>
        <authorList>
            <person name="Perez M."/>
            <person name="Aroh O."/>
            <person name="Sun Y."/>
            <person name="Lan Y."/>
            <person name="Juniper S.K."/>
            <person name="Young C.R."/>
            <person name="Angers B."/>
            <person name="Qian P.Y."/>
        </authorList>
    </citation>
    <scope>NUCLEOTIDE SEQUENCE</scope>
    <source>
        <strain evidence="3">R07B-5</strain>
    </source>
</reference>
<name>A0AAD9P8W9_RIDPI</name>
<gene>
    <name evidence="3" type="ORF">NP493_84g02004</name>
</gene>
<protein>
    <submittedName>
        <fullName evidence="3">Uncharacterized protein</fullName>
    </submittedName>
</protein>
<keyword evidence="1" id="KW-0175">Coiled coil</keyword>
<dbReference type="EMBL" id="JAODUO010000083">
    <property type="protein sequence ID" value="KAK2190324.1"/>
    <property type="molecule type" value="Genomic_DNA"/>
</dbReference>
<evidence type="ECO:0000313" key="4">
    <source>
        <dbReference type="Proteomes" id="UP001209878"/>
    </source>
</evidence>
<keyword evidence="4" id="KW-1185">Reference proteome</keyword>
<sequence>MTRNLEQLKTELATTCAQLDRASRSLEVVRAESREKAQLIAGLQKEVRRLEDRKNVLEYRCMDVEKLEIAVENGKKAFEAKQKELASSEHEVRALTRSVQEQQQAITEAETKIETMAAQMADLKIQVREEVTKNISLDERVAVIPRLEENLLAKETEAAELRKTVQEKDILHQHTRQSLREEKDKNQKLSEEVAAAMNRKEEYDLALAENITLKKLIQAKDVLLIQKSQILANVRNVVSSGNRGDSVDELLQEALDSKGAFVATYPRSGRMQGAKKILQMTRTRSKVQHRAPEDTRSKPTTSFFKSILRQDSGRTQVNVWGTRSESPPATAKTCIVRPQLYSGSSFVDFRSAATSGDNDVTSVNVKSDPSRPASAPSRGSGIVKRVHSFIRTRGQSRRINKVTMLAVSSPREATVRRSWSAGVDVPRCFVRTSSFLLSPQFLAPKRDRAISGVVHVGNRVIVDLGKRKGN</sequence>
<evidence type="ECO:0000313" key="3">
    <source>
        <dbReference type="EMBL" id="KAK2190324.1"/>
    </source>
</evidence>
<evidence type="ECO:0000256" key="2">
    <source>
        <dbReference type="SAM" id="MobiDB-lite"/>
    </source>
</evidence>
<feature type="compositionally biased region" description="Polar residues" evidence="2">
    <location>
        <begin position="356"/>
        <end position="367"/>
    </location>
</feature>
<feature type="region of interest" description="Disordered" evidence="2">
    <location>
        <begin position="356"/>
        <end position="380"/>
    </location>
</feature>
<dbReference type="AlphaFoldDB" id="A0AAD9P8W9"/>
<proteinExistence type="predicted"/>
<dbReference type="Proteomes" id="UP001209878">
    <property type="component" value="Unassembled WGS sequence"/>
</dbReference>
<feature type="coiled-coil region" evidence="1">
    <location>
        <begin position="5"/>
        <end position="206"/>
    </location>
</feature>
<accession>A0AAD9P8W9</accession>